<feature type="domain" description="Aminotransferase class I/classII large" evidence="5">
    <location>
        <begin position="33"/>
        <end position="382"/>
    </location>
</feature>
<dbReference type="PROSITE" id="PS00105">
    <property type="entry name" value="AA_TRANSFER_CLASS_1"/>
    <property type="match status" value="1"/>
</dbReference>
<reference evidence="6 7" key="1">
    <citation type="submission" date="2019-06" db="EMBL/GenBank/DDBJ databases">
        <title>A novel bacterium of genus Pontibacter, isolated from marine sediment.</title>
        <authorList>
            <person name="Huang H."/>
            <person name="Mo K."/>
            <person name="Hu Y."/>
        </authorList>
    </citation>
    <scope>NUCLEOTIDE SEQUENCE [LARGE SCALE GENOMIC DNA]</scope>
    <source>
        <strain evidence="6 7">HB172049</strain>
    </source>
</reference>
<name>A0A501VPB8_9BACT</name>
<dbReference type="Pfam" id="PF00155">
    <property type="entry name" value="Aminotran_1_2"/>
    <property type="match status" value="1"/>
</dbReference>
<dbReference type="GO" id="GO:0030170">
    <property type="term" value="F:pyridoxal phosphate binding"/>
    <property type="evidence" value="ECO:0007669"/>
    <property type="project" value="InterPro"/>
</dbReference>
<comment type="similarity">
    <text evidence="4">Belongs to the class-I pyridoxal-phosphate-dependent aminotransferase family.</text>
</comment>
<dbReference type="InterPro" id="IPR004838">
    <property type="entry name" value="NHTrfase_class1_PyrdxlP-BS"/>
</dbReference>
<evidence type="ECO:0000256" key="4">
    <source>
        <dbReference type="RuleBase" id="RU000481"/>
    </source>
</evidence>
<dbReference type="CDD" id="cd00609">
    <property type="entry name" value="AAT_like"/>
    <property type="match status" value="1"/>
</dbReference>
<evidence type="ECO:0000256" key="1">
    <source>
        <dbReference type="ARBA" id="ARBA00001933"/>
    </source>
</evidence>
<dbReference type="AlphaFoldDB" id="A0A501VPB8"/>
<accession>A0A501VPB8</accession>
<gene>
    <name evidence="6" type="ORF">FJM65_20880</name>
</gene>
<protein>
    <recommendedName>
        <fullName evidence="4">Aminotransferase</fullName>
        <ecNumber evidence="4">2.6.1.-</ecNumber>
    </recommendedName>
</protein>
<dbReference type="InterPro" id="IPR015421">
    <property type="entry name" value="PyrdxlP-dep_Trfase_major"/>
</dbReference>
<organism evidence="6 7">
    <name type="scientific">Pontibacter mangrovi</name>
    <dbReference type="NCBI Taxonomy" id="2589816"/>
    <lineage>
        <taxon>Bacteria</taxon>
        <taxon>Pseudomonadati</taxon>
        <taxon>Bacteroidota</taxon>
        <taxon>Cytophagia</taxon>
        <taxon>Cytophagales</taxon>
        <taxon>Hymenobacteraceae</taxon>
        <taxon>Pontibacter</taxon>
    </lineage>
</organism>
<sequence length="399" mass="44224">MIIPKADRLQQVQEYYFSRKLAEVRALQAQGRHIINLGIGSPDMAPAAATVEALVHSARQTDSHGYQPYNGTARLRQAISNWYGQVYGVEVQEQEVLPLAGSKEGIFHVSMAFLNPGDRVLVPNPGYPAYAAAARLAGAEAVTYTLEEATDWLPQRAELEQLVAQGRVKMIWINYPHMPTGTAATADTLAWLVEFTQRHNLLLLNDNPYSLVLHQQQPLSLLSIPGAKANCLELNSLSKSHNMAGWRVGMVLGQPDYLSAILAVKSNLDSGQLLPVQEAAVAALQHDDGWHARRNAVYSQRQQLAHRLLDALGCTYQPNQTGMFVWARLPQHVTDAEVYLDELLHTQGIFLTPGKIFGSQGERYLRVSLCAPAEQIKEAITRVKSTTETLHNNHHDHNI</sequence>
<dbReference type="InterPro" id="IPR050881">
    <property type="entry name" value="LL-DAP_aminotransferase"/>
</dbReference>
<dbReference type="PANTHER" id="PTHR42832">
    <property type="entry name" value="AMINO ACID AMINOTRANSFERASE"/>
    <property type="match status" value="1"/>
</dbReference>
<comment type="caution">
    <text evidence="6">The sequence shown here is derived from an EMBL/GenBank/DDBJ whole genome shotgun (WGS) entry which is preliminary data.</text>
</comment>
<dbReference type="RefSeq" id="WP_140624273.1">
    <property type="nucleotide sequence ID" value="NZ_VFRQ01000021.1"/>
</dbReference>
<evidence type="ECO:0000256" key="3">
    <source>
        <dbReference type="ARBA" id="ARBA00022679"/>
    </source>
</evidence>
<evidence type="ECO:0000256" key="2">
    <source>
        <dbReference type="ARBA" id="ARBA00022576"/>
    </source>
</evidence>
<evidence type="ECO:0000313" key="7">
    <source>
        <dbReference type="Proteomes" id="UP000316727"/>
    </source>
</evidence>
<evidence type="ECO:0000313" key="6">
    <source>
        <dbReference type="EMBL" id="TPE39573.1"/>
    </source>
</evidence>
<dbReference type="InterPro" id="IPR004839">
    <property type="entry name" value="Aminotransferase_I/II_large"/>
</dbReference>
<dbReference type="GO" id="GO:0008483">
    <property type="term" value="F:transaminase activity"/>
    <property type="evidence" value="ECO:0007669"/>
    <property type="project" value="UniProtKB-KW"/>
</dbReference>
<dbReference type="InterPro" id="IPR015424">
    <property type="entry name" value="PyrdxlP-dep_Trfase"/>
</dbReference>
<evidence type="ECO:0000259" key="5">
    <source>
        <dbReference type="Pfam" id="PF00155"/>
    </source>
</evidence>
<keyword evidence="7" id="KW-1185">Reference proteome</keyword>
<dbReference type="PANTHER" id="PTHR42832:SF3">
    <property type="entry name" value="L-GLUTAMINE--4-(METHYLSULFANYL)-2-OXOBUTANOATE AMINOTRANSFERASE"/>
    <property type="match status" value="1"/>
</dbReference>
<dbReference type="Proteomes" id="UP000316727">
    <property type="component" value="Unassembled WGS sequence"/>
</dbReference>
<dbReference type="SUPFAM" id="SSF53383">
    <property type="entry name" value="PLP-dependent transferases"/>
    <property type="match status" value="1"/>
</dbReference>
<dbReference type="EC" id="2.6.1.-" evidence="4"/>
<proteinExistence type="inferred from homology"/>
<dbReference type="EMBL" id="VFRQ01000021">
    <property type="protein sequence ID" value="TPE39573.1"/>
    <property type="molecule type" value="Genomic_DNA"/>
</dbReference>
<dbReference type="OrthoDB" id="1489696at2"/>
<keyword evidence="3 4" id="KW-0808">Transferase</keyword>
<keyword evidence="2 4" id="KW-0032">Aminotransferase</keyword>
<dbReference type="Gene3D" id="3.40.640.10">
    <property type="entry name" value="Type I PLP-dependent aspartate aminotransferase-like (Major domain)"/>
    <property type="match status" value="1"/>
</dbReference>
<comment type="cofactor">
    <cofactor evidence="1 4">
        <name>pyridoxal 5'-phosphate</name>
        <dbReference type="ChEBI" id="CHEBI:597326"/>
    </cofactor>
</comment>